<dbReference type="CDD" id="cd06464">
    <property type="entry name" value="ACD_sHsps-like"/>
    <property type="match status" value="1"/>
</dbReference>
<keyword evidence="6" id="KW-1185">Reference proteome</keyword>
<protein>
    <recommendedName>
        <fullName evidence="4">SHSP domain-containing protein</fullName>
    </recommendedName>
</protein>
<dbReference type="InterPro" id="IPR002068">
    <property type="entry name" value="A-crystallin/Hsp20_dom"/>
</dbReference>
<evidence type="ECO:0000256" key="3">
    <source>
        <dbReference type="RuleBase" id="RU003616"/>
    </source>
</evidence>
<name>A0A0C2THD8_AMAMK</name>
<dbReference type="Pfam" id="PF00011">
    <property type="entry name" value="HSP20"/>
    <property type="match status" value="1"/>
</dbReference>
<dbReference type="Proteomes" id="UP000054549">
    <property type="component" value="Unassembled WGS sequence"/>
</dbReference>
<dbReference type="OrthoDB" id="1431247at2759"/>
<organism evidence="5 6">
    <name type="scientific">Amanita muscaria (strain Koide BX008)</name>
    <dbReference type="NCBI Taxonomy" id="946122"/>
    <lineage>
        <taxon>Eukaryota</taxon>
        <taxon>Fungi</taxon>
        <taxon>Dikarya</taxon>
        <taxon>Basidiomycota</taxon>
        <taxon>Agaricomycotina</taxon>
        <taxon>Agaricomycetes</taxon>
        <taxon>Agaricomycetidae</taxon>
        <taxon>Agaricales</taxon>
        <taxon>Pluteineae</taxon>
        <taxon>Amanitaceae</taxon>
        <taxon>Amanita</taxon>
    </lineage>
</organism>
<proteinExistence type="inferred from homology"/>
<comment type="similarity">
    <text evidence="2 3">Belongs to the small heat shock protein (HSP20) family.</text>
</comment>
<evidence type="ECO:0000259" key="4">
    <source>
        <dbReference type="PROSITE" id="PS01031"/>
    </source>
</evidence>
<dbReference type="FunCoup" id="A0A0C2THD8">
    <property type="interactions" value="164"/>
</dbReference>
<evidence type="ECO:0000313" key="6">
    <source>
        <dbReference type="Proteomes" id="UP000054549"/>
    </source>
</evidence>
<dbReference type="InParanoid" id="A0A0C2THD8"/>
<dbReference type="SUPFAM" id="SSF49764">
    <property type="entry name" value="HSP20-like chaperones"/>
    <property type="match status" value="1"/>
</dbReference>
<dbReference type="Gene3D" id="2.60.40.790">
    <property type="match status" value="1"/>
</dbReference>
<reference evidence="5 6" key="1">
    <citation type="submission" date="2014-04" db="EMBL/GenBank/DDBJ databases">
        <title>Evolutionary Origins and Diversification of the Mycorrhizal Mutualists.</title>
        <authorList>
            <consortium name="DOE Joint Genome Institute"/>
            <consortium name="Mycorrhizal Genomics Consortium"/>
            <person name="Kohler A."/>
            <person name="Kuo A."/>
            <person name="Nagy L.G."/>
            <person name="Floudas D."/>
            <person name="Copeland A."/>
            <person name="Barry K.W."/>
            <person name="Cichocki N."/>
            <person name="Veneault-Fourrey C."/>
            <person name="LaButti K."/>
            <person name="Lindquist E.A."/>
            <person name="Lipzen A."/>
            <person name="Lundell T."/>
            <person name="Morin E."/>
            <person name="Murat C."/>
            <person name="Riley R."/>
            <person name="Ohm R."/>
            <person name="Sun H."/>
            <person name="Tunlid A."/>
            <person name="Henrissat B."/>
            <person name="Grigoriev I.V."/>
            <person name="Hibbett D.S."/>
            <person name="Martin F."/>
        </authorList>
    </citation>
    <scope>NUCLEOTIDE SEQUENCE [LARGE SCALE GENOMIC DNA]</scope>
    <source>
        <strain evidence="5 6">Koide BX008</strain>
    </source>
</reference>
<gene>
    <name evidence="5" type="ORF">M378DRAFT_160751</name>
</gene>
<evidence type="ECO:0000256" key="2">
    <source>
        <dbReference type="PROSITE-ProRule" id="PRU00285"/>
    </source>
</evidence>
<dbReference type="InterPro" id="IPR031107">
    <property type="entry name" value="Small_HSP"/>
</dbReference>
<feature type="domain" description="SHSP" evidence="4">
    <location>
        <begin position="45"/>
        <end position="158"/>
    </location>
</feature>
<dbReference type="PANTHER" id="PTHR11527">
    <property type="entry name" value="HEAT-SHOCK PROTEIN 20 FAMILY MEMBER"/>
    <property type="match status" value="1"/>
</dbReference>
<dbReference type="PROSITE" id="PS01031">
    <property type="entry name" value="SHSP"/>
    <property type="match status" value="1"/>
</dbReference>
<keyword evidence="1" id="KW-0346">Stress response</keyword>
<accession>A0A0C2THD8</accession>
<dbReference type="EMBL" id="KN818236">
    <property type="protein sequence ID" value="KIL66339.1"/>
    <property type="molecule type" value="Genomic_DNA"/>
</dbReference>
<dbReference type="InterPro" id="IPR008978">
    <property type="entry name" value="HSP20-like_chaperone"/>
</dbReference>
<dbReference type="HOGENOM" id="CLU_046737_12_0_1"/>
<sequence>MSTPFLFYNPYPEFDRRFDDSFNVRLNRCGPCGPNGAVQCRSNGDVAAVLLPRMDVHEDKEANTVTATFELAGLTKENVDISVHDGQLIISGESKINSEHEESGYAVRERKFGKFSRTVQLPRGVTDEQVKASLENGVLTVTFPKSTPETAAKKVTIA</sequence>
<evidence type="ECO:0000256" key="1">
    <source>
        <dbReference type="ARBA" id="ARBA00023016"/>
    </source>
</evidence>
<dbReference type="STRING" id="946122.A0A0C2THD8"/>
<dbReference type="AlphaFoldDB" id="A0A0C2THD8"/>
<evidence type="ECO:0000313" key="5">
    <source>
        <dbReference type="EMBL" id="KIL66339.1"/>
    </source>
</evidence>